<evidence type="ECO:0000313" key="3">
    <source>
        <dbReference type="EMBL" id="HGM07070.1"/>
    </source>
</evidence>
<protein>
    <recommendedName>
        <fullName evidence="1">Phosphoesterase</fullName>
        <ecNumber evidence="1">3.1.4.-</ecNumber>
    </recommendedName>
</protein>
<dbReference type="Pfam" id="PF12850">
    <property type="entry name" value="Metallophos_2"/>
    <property type="match status" value="1"/>
</dbReference>
<sequence>MLVKKEKTILLLISDTHIPERASEIDTRIVDHIKLSRYDIVVHAGDLTEEYVIDQIKHFGKHIYVVQGNMDYLDLPEEEVFDVYSIRFGVVHGDQVRPRGNIEALSTIAKRLGASILISGHTHYPFISLDSTGILHINPGSVTGVWGGGGGTMLPSFIELEVYSNGIIVVKLYELIEDKIELKRVESYRFT</sequence>
<dbReference type="GO" id="GO:0046872">
    <property type="term" value="F:metal ion binding"/>
    <property type="evidence" value="ECO:0007669"/>
    <property type="project" value="UniProtKB-KW"/>
</dbReference>
<comment type="cofactor">
    <cofactor evidence="1">
        <name>a divalent metal cation</name>
        <dbReference type="ChEBI" id="CHEBI:60240"/>
    </cofactor>
</comment>
<proteinExistence type="inferred from homology"/>
<reference evidence="3" key="1">
    <citation type="journal article" date="2020" name="mSystems">
        <title>Genome- and Community-Level Interaction Insights into Carbon Utilization and Element Cycling Functions of Hydrothermarchaeota in Hydrothermal Sediment.</title>
        <authorList>
            <person name="Zhou Z."/>
            <person name="Liu Y."/>
            <person name="Xu W."/>
            <person name="Pan J."/>
            <person name="Luo Z.H."/>
            <person name="Li M."/>
        </authorList>
    </citation>
    <scope>NUCLEOTIDE SEQUENCE [LARGE SCALE GENOMIC DNA]</scope>
    <source>
        <strain evidence="3">SpSt-658</strain>
    </source>
</reference>
<keyword evidence="1" id="KW-0479">Metal-binding</keyword>
<dbReference type="EC" id="3.1.4.-" evidence="1"/>
<dbReference type="InterPro" id="IPR000979">
    <property type="entry name" value="Phosphodiesterase_MJ0936/Vps29"/>
</dbReference>
<dbReference type="AlphaFoldDB" id="A0A7C4H6E3"/>
<evidence type="ECO:0000256" key="1">
    <source>
        <dbReference type="RuleBase" id="RU362039"/>
    </source>
</evidence>
<dbReference type="EMBL" id="DTCA01000051">
    <property type="protein sequence ID" value="HGM07070.1"/>
    <property type="molecule type" value="Genomic_DNA"/>
</dbReference>
<feature type="domain" description="Calcineurin-like phosphoesterase" evidence="2">
    <location>
        <begin position="10"/>
        <end position="153"/>
    </location>
</feature>
<comment type="caution">
    <text evidence="3">The sequence shown here is derived from an EMBL/GenBank/DDBJ whole genome shotgun (WGS) entry which is preliminary data.</text>
</comment>
<dbReference type="GO" id="GO:0016787">
    <property type="term" value="F:hydrolase activity"/>
    <property type="evidence" value="ECO:0007669"/>
    <property type="project" value="UniProtKB-UniRule"/>
</dbReference>
<dbReference type="Gene3D" id="3.60.21.10">
    <property type="match status" value="1"/>
</dbReference>
<dbReference type="SUPFAM" id="SSF56300">
    <property type="entry name" value="Metallo-dependent phosphatases"/>
    <property type="match status" value="1"/>
</dbReference>
<dbReference type="InterPro" id="IPR024654">
    <property type="entry name" value="Calcineurin-like_PHP_lpxH"/>
</dbReference>
<accession>A0A7C4H6E3</accession>
<evidence type="ECO:0000259" key="2">
    <source>
        <dbReference type="Pfam" id="PF12850"/>
    </source>
</evidence>
<dbReference type="NCBIfam" id="TIGR00040">
    <property type="entry name" value="yfcE"/>
    <property type="match status" value="1"/>
</dbReference>
<comment type="similarity">
    <text evidence="1">Belongs to the metallophosphoesterase superfamily. YfcE family.</text>
</comment>
<dbReference type="PANTHER" id="PTHR11124">
    <property type="entry name" value="VACUOLAR SORTING PROTEIN VPS29"/>
    <property type="match status" value="1"/>
</dbReference>
<gene>
    <name evidence="3" type="ORF">ENU31_01480</name>
</gene>
<dbReference type="InterPro" id="IPR029052">
    <property type="entry name" value="Metallo-depent_PP-like"/>
</dbReference>
<organism evidence="3">
    <name type="scientific">Ignisphaera aggregans</name>
    <dbReference type="NCBI Taxonomy" id="334771"/>
    <lineage>
        <taxon>Archaea</taxon>
        <taxon>Thermoproteota</taxon>
        <taxon>Thermoprotei</taxon>
        <taxon>Desulfurococcales</taxon>
        <taxon>Desulfurococcaceae</taxon>
        <taxon>Ignisphaera</taxon>
    </lineage>
</organism>
<name>A0A7C4H6E3_9CREN</name>